<sequence>MYSTILVPIDESGGAEEAVSRAFEFAQTFGAAVHVLYVVDTGTEPTGLGDQQRDEVRQPVEKHGRQVTTRVHERATERGLEARRAVHEGVPHRTILEYADEHGVDLITMGTHGRTGPDRVRLGSTAERVIGRADVPVLIARLTEGELDADTVDYDRVVIPTDGSDAAERAARQGLEIAESYGASVYVPYVIDTASYDLEDTSRSIVGLLKEGGQNAIEAIADDARGRGLSVKTDVLRGVPDKELVEYVDGVKGDLVAMGTRGRGGASGDLLGSTTARVLRESDRPILTVR</sequence>
<dbReference type="PANTHER" id="PTHR46268">
    <property type="entry name" value="STRESS RESPONSE PROTEIN NHAX"/>
    <property type="match status" value="1"/>
</dbReference>
<dbReference type="PANTHER" id="PTHR46268:SF6">
    <property type="entry name" value="UNIVERSAL STRESS PROTEIN UP12"/>
    <property type="match status" value="1"/>
</dbReference>
<dbReference type="EMBL" id="PHNJ01000007">
    <property type="protein sequence ID" value="TYL37982.1"/>
    <property type="molecule type" value="Genomic_DNA"/>
</dbReference>
<dbReference type="Proteomes" id="UP000766904">
    <property type="component" value="Unassembled WGS sequence"/>
</dbReference>
<evidence type="ECO:0000313" key="3">
    <source>
        <dbReference type="EMBL" id="TYL37982.1"/>
    </source>
</evidence>
<dbReference type="Gene3D" id="3.40.50.620">
    <property type="entry name" value="HUPs"/>
    <property type="match status" value="2"/>
</dbReference>
<name>A0A8J8Q295_9EURY</name>
<comment type="similarity">
    <text evidence="1">Belongs to the universal stress protein A family.</text>
</comment>
<reference evidence="3" key="1">
    <citation type="submission" date="2017-11" db="EMBL/GenBank/DDBJ databases">
        <authorList>
            <person name="Kajale S.C."/>
            <person name="Sharma A."/>
        </authorList>
    </citation>
    <scope>NUCLEOTIDE SEQUENCE</scope>
    <source>
        <strain evidence="3">LS1_42</strain>
    </source>
</reference>
<proteinExistence type="inferred from homology"/>
<dbReference type="AlphaFoldDB" id="A0A8J8Q295"/>
<keyword evidence="4" id="KW-1185">Reference proteome</keyword>
<organism evidence="3 4">
    <name type="scientific">Natronococcus pandeyae</name>
    <dbReference type="NCBI Taxonomy" id="2055836"/>
    <lineage>
        <taxon>Archaea</taxon>
        <taxon>Methanobacteriati</taxon>
        <taxon>Methanobacteriota</taxon>
        <taxon>Stenosarchaea group</taxon>
        <taxon>Halobacteria</taxon>
        <taxon>Halobacteriales</taxon>
        <taxon>Natrialbaceae</taxon>
        <taxon>Natronococcus</taxon>
    </lineage>
</organism>
<gene>
    <name evidence="3" type="ORF">CV102_14800</name>
</gene>
<dbReference type="InterPro" id="IPR006016">
    <property type="entry name" value="UspA"/>
</dbReference>
<dbReference type="PRINTS" id="PR01438">
    <property type="entry name" value="UNVRSLSTRESS"/>
</dbReference>
<dbReference type="OrthoDB" id="105697at2157"/>
<dbReference type="InterPro" id="IPR006015">
    <property type="entry name" value="Universal_stress_UspA"/>
</dbReference>
<dbReference type="CDD" id="cd00293">
    <property type="entry name" value="USP-like"/>
    <property type="match status" value="2"/>
</dbReference>
<dbReference type="Pfam" id="PF00582">
    <property type="entry name" value="Usp"/>
    <property type="match status" value="2"/>
</dbReference>
<feature type="domain" description="UspA" evidence="2">
    <location>
        <begin position="1"/>
        <end position="141"/>
    </location>
</feature>
<accession>A0A8J8Q295</accession>
<dbReference type="InterPro" id="IPR014729">
    <property type="entry name" value="Rossmann-like_a/b/a_fold"/>
</dbReference>
<evidence type="ECO:0000313" key="4">
    <source>
        <dbReference type="Proteomes" id="UP000766904"/>
    </source>
</evidence>
<dbReference type="SUPFAM" id="SSF52402">
    <property type="entry name" value="Adenine nucleotide alpha hydrolases-like"/>
    <property type="match status" value="2"/>
</dbReference>
<evidence type="ECO:0000256" key="1">
    <source>
        <dbReference type="ARBA" id="ARBA00008791"/>
    </source>
</evidence>
<protein>
    <submittedName>
        <fullName evidence="3">Universal stress protein</fullName>
    </submittedName>
</protein>
<comment type="caution">
    <text evidence="3">The sequence shown here is derived from an EMBL/GenBank/DDBJ whole genome shotgun (WGS) entry which is preliminary data.</text>
</comment>
<feature type="domain" description="UspA" evidence="2">
    <location>
        <begin position="154"/>
        <end position="290"/>
    </location>
</feature>
<evidence type="ECO:0000259" key="2">
    <source>
        <dbReference type="Pfam" id="PF00582"/>
    </source>
</evidence>
<dbReference type="RefSeq" id="WP_148858757.1">
    <property type="nucleotide sequence ID" value="NZ_PHNJ01000007.1"/>
</dbReference>